<dbReference type="GO" id="GO:0006508">
    <property type="term" value="P:proteolysis"/>
    <property type="evidence" value="ECO:0007669"/>
    <property type="project" value="UniProtKB-KW"/>
</dbReference>
<organism evidence="2 3">
    <name type="scientific">Beutenbergia cavernae (strain ATCC BAA-8 / DSM 12333 / CCUG 43141 / JCM 11478 / NBRC 16432 / NCIMB 13614 / HKI 0122)</name>
    <dbReference type="NCBI Taxonomy" id="471853"/>
    <lineage>
        <taxon>Bacteria</taxon>
        <taxon>Bacillati</taxon>
        <taxon>Actinomycetota</taxon>
        <taxon>Actinomycetes</taxon>
        <taxon>Micrococcales</taxon>
        <taxon>Beutenbergiaceae</taxon>
        <taxon>Beutenbergia</taxon>
    </lineage>
</organism>
<dbReference type="KEGG" id="bcv:Bcav_3071"/>
<dbReference type="Gene3D" id="3.30.420.40">
    <property type="match status" value="2"/>
</dbReference>
<keyword evidence="3" id="KW-1185">Reference proteome</keyword>
<gene>
    <name evidence="2" type="ordered locus">Bcav_3071</name>
</gene>
<protein>
    <submittedName>
        <fullName evidence="2">Peptidase M22 glycoprotease</fullName>
    </submittedName>
</protein>
<reference evidence="2 3" key="1">
    <citation type="journal article" date="2009" name="Stand. Genomic Sci.">
        <title>Complete genome sequence of Beutenbergia cavernae type strain (HKI 0122).</title>
        <authorList>
            <person name="Land M."/>
            <person name="Pukall R."/>
            <person name="Abt B."/>
            <person name="Goker M."/>
            <person name="Rohde M."/>
            <person name="Glavina Del Rio T."/>
            <person name="Tice H."/>
            <person name="Copeland A."/>
            <person name="Cheng J.F."/>
            <person name="Lucas S."/>
            <person name="Chen F."/>
            <person name="Nolan M."/>
            <person name="Bruce D."/>
            <person name="Goodwin L."/>
            <person name="Pitluck S."/>
            <person name="Ivanova N."/>
            <person name="Mavromatis K."/>
            <person name="Ovchinnikova G."/>
            <person name="Pati A."/>
            <person name="Chen A."/>
            <person name="Palaniappan K."/>
            <person name="Hauser L."/>
            <person name="Chang Y.J."/>
            <person name="Jefferies C.C."/>
            <person name="Saunders E."/>
            <person name="Brettin T."/>
            <person name="Detter J.C."/>
            <person name="Han C."/>
            <person name="Chain P."/>
            <person name="Bristow J."/>
            <person name="Eisen J.A."/>
            <person name="Markowitz V."/>
            <person name="Hugenholtz P."/>
            <person name="Kyrpides N.C."/>
            <person name="Klenk H.P."/>
            <person name="Lapidus A."/>
        </authorList>
    </citation>
    <scope>NUCLEOTIDE SEQUENCE [LARGE SCALE GENOMIC DNA]</scope>
    <source>
        <strain evidence="3">ATCC BAA-8 / DSM 12333 / NBRC 16432</strain>
    </source>
</reference>
<proteinExistence type="predicted"/>
<dbReference type="SUPFAM" id="SSF53067">
    <property type="entry name" value="Actin-like ATPase domain"/>
    <property type="match status" value="2"/>
</dbReference>
<keyword evidence="2" id="KW-0378">Hydrolase</keyword>
<sequence>MLGIDTSGGTSVALVDAAAGWTQLGVAGSPDPRGHAEVLTPLISEVLDAAGLSAPDLAGIAVGTGPAPFTGLRVGIVTARMLGRAAGVEVWGVPSLDVWARAWFDGEGRAADGAVRVVADARRREVYTARYVRDGDGAVVRTDGPDVVAPDRLTLAEPCVGPATGLYPDALPTVPGAPEEFDAALLARIGAERAAAGDDVALTPLYLRRPDVAPRAPRKRAS</sequence>
<dbReference type="AlphaFoldDB" id="C5BZY5"/>
<dbReference type="eggNOG" id="COG1214">
    <property type="taxonomic scope" value="Bacteria"/>
</dbReference>
<dbReference type="Pfam" id="PF00814">
    <property type="entry name" value="TsaD"/>
    <property type="match status" value="1"/>
</dbReference>
<dbReference type="InterPro" id="IPR043129">
    <property type="entry name" value="ATPase_NBD"/>
</dbReference>
<dbReference type="InterPro" id="IPR022496">
    <property type="entry name" value="T6A_TsaB"/>
</dbReference>
<dbReference type="InterPro" id="IPR000905">
    <property type="entry name" value="Gcp-like_dom"/>
</dbReference>
<accession>C5BZY5</accession>
<dbReference type="STRING" id="471853.Bcav_3071"/>
<dbReference type="GO" id="GO:0002949">
    <property type="term" value="P:tRNA threonylcarbamoyladenosine modification"/>
    <property type="evidence" value="ECO:0007669"/>
    <property type="project" value="InterPro"/>
</dbReference>
<name>C5BZY5_BEUC1</name>
<evidence type="ECO:0000259" key="1">
    <source>
        <dbReference type="Pfam" id="PF00814"/>
    </source>
</evidence>
<dbReference type="NCBIfam" id="TIGR03725">
    <property type="entry name" value="T6A_YeaZ"/>
    <property type="match status" value="1"/>
</dbReference>
<dbReference type="HOGENOM" id="CLU_064886_3_3_11"/>
<evidence type="ECO:0000313" key="3">
    <source>
        <dbReference type="Proteomes" id="UP000007962"/>
    </source>
</evidence>
<keyword evidence="2" id="KW-0645">Protease</keyword>
<dbReference type="GO" id="GO:0008233">
    <property type="term" value="F:peptidase activity"/>
    <property type="evidence" value="ECO:0007669"/>
    <property type="project" value="UniProtKB-KW"/>
</dbReference>
<evidence type="ECO:0000313" key="2">
    <source>
        <dbReference type="EMBL" id="ACQ81315.1"/>
    </source>
</evidence>
<dbReference type="EMBL" id="CP001618">
    <property type="protein sequence ID" value="ACQ81315.1"/>
    <property type="molecule type" value="Genomic_DNA"/>
</dbReference>
<dbReference type="Proteomes" id="UP000007962">
    <property type="component" value="Chromosome"/>
</dbReference>
<feature type="domain" description="Gcp-like" evidence="1">
    <location>
        <begin position="33"/>
        <end position="136"/>
    </location>
</feature>
<dbReference type="OrthoDB" id="9809995at2"/>